<keyword evidence="9" id="KW-0966">Cell projection</keyword>
<dbReference type="Pfam" id="PF22692">
    <property type="entry name" value="LlgE_F_G_D1"/>
    <property type="match status" value="1"/>
</dbReference>
<comment type="similarity">
    <text evidence="2">Belongs to the flagella basal body rod proteins family.</text>
</comment>
<dbReference type="InterPro" id="IPR010930">
    <property type="entry name" value="Flg_bb/hook_C_dom"/>
</dbReference>
<evidence type="ECO:0000259" key="5">
    <source>
        <dbReference type="Pfam" id="PF00460"/>
    </source>
</evidence>
<dbReference type="InterPro" id="IPR037925">
    <property type="entry name" value="FlgE/F/G-like"/>
</dbReference>
<dbReference type="NCBIfam" id="TIGR03506">
    <property type="entry name" value="FlgEFG_subfam"/>
    <property type="match status" value="1"/>
</dbReference>
<dbReference type="AlphaFoldDB" id="A0A3B1C8U0"/>
<gene>
    <name evidence="9" type="ORF">MNBD_NITROSPINAE03-1705</name>
</gene>
<feature type="domain" description="Flagellar basal-body/hook protein C-terminal" evidence="6">
    <location>
        <begin position="383"/>
        <end position="424"/>
    </location>
</feature>
<keyword evidence="4" id="KW-0975">Bacterial flagellum</keyword>
<dbReference type="GO" id="GO:0009424">
    <property type="term" value="C:bacterial-type flagellum hook"/>
    <property type="evidence" value="ECO:0007669"/>
    <property type="project" value="TreeGrafter"/>
</dbReference>
<dbReference type="GO" id="GO:0009425">
    <property type="term" value="C:bacterial-type flagellum basal body"/>
    <property type="evidence" value="ECO:0007669"/>
    <property type="project" value="UniProtKB-SubCell"/>
</dbReference>
<keyword evidence="9" id="KW-0282">Flagellum</keyword>
<feature type="domain" description="Flagellar basal body rod protein N-terminal" evidence="5">
    <location>
        <begin position="7"/>
        <end position="37"/>
    </location>
</feature>
<evidence type="ECO:0000256" key="1">
    <source>
        <dbReference type="ARBA" id="ARBA00004117"/>
    </source>
</evidence>
<evidence type="ECO:0000256" key="4">
    <source>
        <dbReference type="ARBA" id="ARBA00023143"/>
    </source>
</evidence>
<dbReference type="InterPro" id="IPR053967">
    <property type="entry name" value="LlgE_F_G-like_D1"/>
</dbReference>
<reference evidence="9" key="1">
    <citation type="submission" date="2018-06" db="EMBL/GenBank/DDBJ databases">
        <authorList>
            <person name="Zhirakovskaya E."/>
        </authorList>
    </citation>
    <scope>NUCLEOTIDE SEQUENCE</scope>
</reference>
<comment type="subcellular location">
    <subcellularLocation>
        <location evidence="1">Bacterial flagellum basal body</location>
    </subcellularLocation>
</comment>
<dbReference type="Pfam" id="PF00460">
    <property type="entry name" value="Flg_bb_rod"/>
    <property type="match status" value="1"/>
</dbReference>
<dbReference type="GO" id="GO:0071978">
    <property type="term" value="P:bacterial-type flagellum-dependent swarming motility"/>
    <property type="evidence" value="ECO:0007669"/>
    <property type="project" value="TreeGrafter"/>
</dbReference>
<dbReference type="Pfam" id="PF06429">
    <property type="entry name" value="Flg_bbr_C"/>
    <property type="match status" value="1"/>
</dbReference>
<name>A0A3B1C8U0_9ZZZZ</name>
<protein>
    <recommendedName>
        <fullName evidence="3">Flagellar hook protein FlgE</fullName>
    </recommendedName>
</protein>
<accession>A0A3B1C8U0</accession>
<evidence type="ECO:0000259" key="6">
    <source>
        <dbReference type="Pfam" id="PF06429"/>
    </source>
</evidence>
<dbReference type="Pfam" id="PF07559">
    <property type="entry name" value="FlgE_D2"/>
    <property type="match status" value="1"/>
</dbReference>
<dbReference type="InterPro" id="IPR020013">
    <property type="entry name" value="Flagellar_FlgE/F/G"/>
</dbReference>
<evidence type="ECO:0000259" key="7">
    <source>
        <dbReference type="Pfam" id="PF07559"/>
    </source>
</evidence>
<dbReference type="InterPro" id="IPR011491">
    <property type="entry name" value="FlgE_D2"/>
</dbReference>
<dbReference type="PROSITE" id="PS00588">
    <property type="entry name" value="FLAGELLA_BB_ROD"/>
    <property type="match status" value="1"/>
</dbReference>
<evidence type="ECO:0000259" key="8">
    <source>
        <dbReference type="Pfam" id="PF22692"/>
    </source>
</evidence>
<sequence length="427" mass="44653">MGLTSAMYSGVSGLMTYGDAMNVTGDNIANVNTIGFKGNSTIFADVLANSVSNGATTMQFGRGALIQGVKASFAQGSFSTTGNATDMGIQGAGFFVVKDTANNGTYYTRAGQFIINNDGKLANPNDYLVQGYKLTTNASGVVTRANGGGDIDISGVQSTPKTTTMYRMGLNLSTVASAGTTFSTSLNVYNSLGEEATITYTFTKTSTALEWQYNTSGPSGTSLSGTGSSGTLTFNSAGVLSTRGAYNGTGQAAITADLPLVISGFPSGAAALTISWDLYNTASSAQRNEITGYASNSVTNSMWQDGYSTGVLRGLSVDQEGIISGLFSNGQTQKMYQVQMADFISPWGLSRQGNTLFAETTESGQPILGFAKSGGFGTIYGSSLELSSVDLSREFVDMIQNQRAYQANSRIITTVDQMLQDVIALKR</sequence>
<dbReference type="InterPro" id="IPR001444">
    <property type="entry name" value="Flag_bb_rod_N"/>
</dbReference>
<dbReference type="GO" id="GO:0005829">
    <property type="term" value="C:cytosol"/>
    <property type="evidence" value="ECO:0007669"/>
    <property type="project" value="TreeGrafter"/>
</dbReference>
<proteinExistence type="inferred from homology"/>
<keyword evidence="9" id="KW-0969">Cilium</keyword>
<dbReference type="SUPFAM" id="SSF117143">
    <property type="entry name" value="Flagellar hook protein flgE"/>
    <property type="match status" value="1"/>
</dbReference>
<feature type="domain" description="Flagellar hook protein FlgE/F/G-like D1" evidence="8">
    <location>
        <begin position="89"/>
        <end position="137"/>
    </location>
</feature>
<evidence type="ECO:0000256" key="2">
    <source>
        <dbReference type="ARBA" id="ARBA00009677"/>
    </source>
</evidence>
<dbReference type="EMBL" id="UOGB01000142">
    <property type="protein sequence ID" value="VAX19290.1"/>
    <property type="molecule type" value="Genomic_DNA"/>
</dbReference>
<feature type="domain" description="Flagellar hook protein FlgE D2" evidence="7">
    <location>
        <begin position="179"/>
        <end position="307"/>
    </location>
</feature>
<dbReference type="InterPro" id="IPR019776">
    <property type="entry name" value="Flagellar_basal_body_rod_CS"/>
</dbReference>
<dbReference type="PANTHER" id="PTHR30435">
    <property type="entry name" value="FLAGELLAR PROTEIN"/>
    <property type="match status" value="1"/>
</dbReference>
<organism evidence="9">
    <name type="scientific">hydrothermal vent metagenome</name>
    <dbReference type="NCBI Taxonomy" id="652676"/>
    <lineage>
        <taxon>unclassified sequences</taxon>
        <taxon>metagenomes</taxon>
        <taxon>ecological metagenomes</taxon>
    </lineage>
</organism>
<evidence type="ECO:0000256" key="3">
    <source>
        <dbReference type="ARBA" id="ARBA00019015"/>
    </source>
</evidence>
<evidence type="ECO:0000313" key="9">
    <source>
        <dbReference type="EMBL" id="VAX19290.1"/>
    </source>
</evidence>
<dbReference type="InterPro" id="IPR037058">
    <property type="entry name" value="Falgellar_hook_FlgE_sf"/>
</dbReference>
<dbReference type="PANTHER" id="PTHR30435:SF1">
    <property type="entry name" value="FLAGELLAR HOOK PROTEIN FLGE"/>
    <property type="match status" value="1"/>
</dbReference>
<dbReference type="Gene3D" id="2.60.98.20">
    <property type="entry name" value="Flagellar hook protein FlgE"/>
    <property type="match status" value="1"/>
</dbReference>